<name>A0A176WKY0_MARPO</name>
<organism evidence="2 3">
    <name type="scientific">Marchantia polymorpha subsp. ruderalis</name>
    <dbReference type="NCBI Taxonomy" id="1480154"/>
    <lineage>
        <taxon>Eukaryota</taxon>
        <taxon>Viridiplantae</taxon>
        <taxon>Streptophyta</taxon>
        <taxon>Embryophyta</taxon>
        <taxon>Marchantiophyta</taxon>
        <taxon>Marchantiopsida</taxon>
        <taxon>Marchantiidae</taxon>
        <taxon>Marchantiales</taxon>
        <taxon>Marchantiaceae</taxon>
        <taxon>Marchantia</taxon>
    </lineage>
</organism>
<feature type="region of interest" description="Disordered" evidence="1">
    <location>
        <begin position="302"/>
        <end position="357"/>
    </location>
</feature>
<evidence type="ECO:0000313" key="3">
    <source>
        <dbReference type="Proteomes" id="UP000077202"/>
    </source>
</evidence>
<accession>A0A176WKY0</accession>
<dbReference type="EMBL" id="LVLJ01000695">
    <property type="protein sequence ID" value="OAE33015.1"/>
    <property type="molecule type" value="Genomic_DNA"/>
</dbReference>
<feature type="compositionally biased region" description="Polar residues" evidence="1">
    <location>
        <begin position="347"/>
        <end position="357"/>
    </location>
</feature>
<proteinExistence type="predicted"/>
<dbReference type="AlphaFoldDB" id="A0A176WKY0"/>
<protein>
    <submittedName>
        <fullName evidence="2">Uncharacterized protein</fullName>
    </submittedName>
</protein>
<gene>
    <name evidence="2" type="ORF">AXG93_1913s1170</name>
</gene>
<evidence type="ECO:0000313" key="2">
    <source>
        <dbReference type="EMBL" id="OAE33015.1"/>
    </source>
</evidence>
<feature type="compositionally biased region" description="Low complexity" evidence="1">
    <location>
        <begin position="225"/>
        <end position="236"/>
    </location>
</feature>
<keyword evidence="3" id="KW-1185">Reference proteome</keyword>
<evidence type="ECO:0000256" key="1">
    <source>
        <dbReference type="SAM" id="MobiDB-lite"/>
    </source>
</evidence>
<comment type="caution">
    <text evidence="2">The sequence shown here is derived from an EMBL/GenBank/DDBJ whole genome shotgun (WGS) entry which is preliminary data.</text>
</comment>
<dbReference type="Proteomes" id="UP000077202">
    <property type="component" value="Unassembled WGS sequence"/>
</dbReference>
<sequence length="357" mass="36816">MALDGPSTDRRSLSTLTSSAVTSAPSMAVLALTISNRLWLMTDRVFASSSRASSPCAEIGTRDFRATDNAILRCSVSCPPRAKTFHGQLADFCTTCWVPPNLGEQVSSFVSGSKQLLSAPAAASTRMLALRAQPVCKSQDGFSAESIAKEVKKVAAATAAALLLSGSVADPTFAFTGNASLGSITELSADNPLGAAEDILNKAKQVGNENFAQAQRTGAETVGETASAPPGTAPPAISQLNLKDEGTSTPNSDAIEARADFAAENAPGTSQQEGKALNPIEKAFATPTRGIGDKLGENVAQLSNRDEKNKTDIPGQGTSGDSSPGVFDGLFSTLRESAGNRDGRKPATQNVYGTDAS</sequence>
<reference evidence="2" key="1">
    <citation type="submission" date="2016-03" db="EMBL/GenBank/DDBJ databases">
        <title>Mechanisms controlling the formation of the plant cell surface in tip-growing cells are functionally conserved among land plants.</title>
        <authorList>
            <person name="Honkanen S."/>
            <person name="Jones V.A."/>
            <person name="Morieri G."/>
            <person name="Champion C."/>
            <person name="Hetherington A.J."/>
            <person name="Kelly S."/>
            <person name="Saint-Marcoux D."/>
            <person name="Proust H."/>
            <person name="Prescott H."/>
            <person name="Dolan L."/>
        </authorList>
    </citation>
    <scope>NUCLEOTIDE SEQUENCE [LARGE SCALE GENOMIC DNA]</scope>
    <source>
        <tissue evidence="2">Whole gametophyte</tissue>
    </source>
</reference>
<feature type="region of interest" description="Disordered" evidence="1">
    <location>
        <begin position="214"/>
        <end position="252"/>
    </location>
</feature>